<keyword evidence="1" id="KW-1185">Reference proteome</keyword>
<evidence type="ECO:0000313" key="1">
    <source>
        <dbReference type="Proteomes" id="UP000515161"/>
    </source>
</evidence>
<dbReference type="Gene3D" id="3.90.1750.10">
    <property type="entry name" value="Hect, E3 ligase catalytic domains"/>
    <property type="match status" value="1"/>
</dbReference>
<reference evidence="2" key="1">
    <citation type="submission" date="2025-08" db="UniProtKB">
        <authorList>
            <consortium name="RefSeq"/>
        </authorList>
    </citation>
    <scope>IDENTIFICATION</scope>
</reference>
<dbReference type="GeneID" id="117551489"/>
<gene>
    <name evidence="2" type="primary">LOC117551489</name>
</gene>
<dbReference type="SUPFAM" id="SSF56204">
    <property type="entry name" value="Hect, E3 ligase catalytic domain"/>
    <property type="match status" value="1"/>
</dbReference>
<dbReference type="Proteomes" id="UP000515161">
    <property type="component" value="Unplaced"/>
</dbReference>
<accession>A0A6P8UWK8</accession>
<dbReference type="AlphaFoldDB" id="A0A6P8UWK8"/>
<evidence type="ECO:0000313" key="2">
    <source>
        <dbReference type="RefSeq" id="XP_034080293.1"/>
    </source>
</evidence>
<sequence length="261" mass="29695">MKDRTSFCIQTAQRLSMCLVQKSHSHWQNIKRTYERHMPGSPFSFSLRNILEEGMIPQTLIRILSSHLGAQLNSIRLTLWKALGHSSTTQPGQIVISDTEDMGPLKTNTDKSTCYSTYTDLYAPCVEEEDEELVAVNMTSLLDTEMEEMHVTLPAIIANLSQPIDHGRVSRFNISRANVWDGAVRGFKRTSYSENCDMLVKFTDDAGVFEEGIDSGGPRRELLSLLMKNLKDRPIFDGPDGRRFLFYNANDSRRVFQPFSF</sequence>
<dbReference type="GO" id="GO:0004842">
    <property type="term" value="F:ubiquitin-protein transferase activity"/>
    <property type="evidence" value="ECO:0007669"/>
    <property type="project" value="InterPro"/>
</dbReference>
<organism evidence="1 2">
    <name type="scientific">Gymnodraco acuticeps</name>
    <name type="common">Antarctic dragonfish</name>
    <dbReference type="NCBI Taxonomy" id="8218"/>
    <lineage>
        <taxon>Eukaryota</taxon>
        <taxon>Metazoa</taxon>
        <taxon>Chordata</taxon>
        <taxon>Craniata</taxon>
        <taxon>Vertebrata</taxon>
        <taxon>Euteleostomi</taxon>
        <taxon>Actinopterygii</taxon>
        <taxon>Neopterygii</taxon>
        <taxon>Teleostei</taxon>
        <taxon>Neoteleostei</taxon>
        <taxon>Acanthomorphata</taxon>
        <taxon>Eupercaria</taxon>
        <taxon>Perciformes</taxon>
        <taxon>Notothenioidei</taxon>
        <taxon>Bathydraconidae</taxon>
        <taxon>Gymnodraco</taxon>
    </lineage>
</organism>
<dbReference type="RefSeq" id="XP_034080293.1">
    <property type="nucleotide sequence ID" value="XM_034224402.1"/>
</dbReference>
<name>A0A6P8UWK8_GYMAC</name>
<dbReference type="InterPro" id="IPR035983">
    <property type="entry name" value="Hect_E3_ubiquitin_ligase"/>
</dbReference>
<proteinExistence type="predicted"/>
<protein>
    <submittedName>
        <fullName evidence="2">Uncharacterized protein LOC117551489 isoform X5</fullName>
    </submittedName>
</protein>